<feature type="transmembrane region" description="Helical" evidence="9">
    <location>
        <begin position="212"/>
        <end position="231"/>
    </location>
</feature>
<dbReference type="Pfam" id="PF00005">
    <property type="entry name" value="ABC_tran"/>
    <property type="match status" value="1"/>
</dbReference>
<feature type="transmembrane region" description="Helical" evidence="9">
    <location>
        <begin position="87"/>
        <end position="109"/>
    </location>
</feature>
<keyword evidence="8 9" id="KW-0472">Membrane</keyword>
<keyword evidence="3" id="KW-1003">Cell membrane</keyword>
<dbReference type="SMART" id="SM00382">
    <property type="entry name" value="AAA"/>
    <property type="match status" value="1"/>
</dbReference>
<dbReference type="Pfam" id="PF12399">
    <property type="entry name" value="BCA_ABC_TP_C"/>
    <property type="match status" value="1"/>
</dbReference>
<evidence type="ECO:0000256" key="2">
    <source>
        <dbReference type="ARBA" id="ARBA00022448"/>
    </source>
</evidence>
<keyword evidence="7 9" id="KW-1133">Transmembrane helix</keyword>
<keyword evidence="2" id="KW-0813">Transport</keyword>
<dbReference type="EMBL" id="JAAXPI010000071">
    <property type="protein sequence ID" value="NKZ08097.1"/>
    <property type="molecule type" value="Genomic_DNA"/>
</dbReference>
<sequence length="583" mass="61008">MRRPARGGTAARYGGWPLLVALALAAGQFLDDYALTVAGTILIYAILGLGINIVVGYAGLLDLGFAAFFAIGAYTSGLLMLKLEWNFWLTLPASIAAAAVAGAVIGYPTLRLRSDYLAIVTLGFGEIIRITVVNLQVTGGPNGLTGIPPVSVGGRQIVLPQDFFHLALAFFAVVLAATALLARSRLAYAWRAIRADDTAAEAVGVPARRVKLLAYVLGAVVGAVAGPLNAAQLGTVDPSSFTFLTSLMILLVVIIGGMGSRPGVMIGAVVIVALPEVLRTVQEYRGLFFALLLILIVILRPQGVWPHRPRRLRLPAEAGPAPERPPAAGTLLEVDGLARAFGGVTAVDGLALRAGAGQVVSVIGPNGAGKTTAFNCITGMIRPSAGTVLLAGRSVRGLSPHRVAAAGLARTFQSIRLFDEMTVAENVLIGRFARDRGLLRPPSRADLDAVHRCLDFVGLLDAADRPAGGLPYGDRRRLEIARALAAEPRVLLLDEPAAGANPTEKRALMALIARIGALGAAVVLIEHDVALVMSISDRVTVLEYGRTIAEGPPADVQEDPRVIAAYLGVPDDPESGLVTEVPR</sequence>
<dbReference type="GO" id="GO:0016887">
    <property type="term" value="F:ATP hydrolysis activity"/>
    <property type="evidence" value="ECO:0007669"/>
    <property type="project" value="InterPro"/>
</dbReference>
<dbReference type="PANTHER" id="PTHR30482">
    <property type="entry name" value="HIGH-AFFINITY BRANCHED-CHAIN AMINO ACID TRANSPORT SYSTEM PERMEASE"/>
    <property type="match status" value="1"/>
</dbReference>
<evidence type="ECO:0000256" key="4">
    <source>
        <dbReference type="ARBA" id="ARBA00022692"/>
    </source>
</evidence>
<dbReference type="Pfam" id="PF02653">
    <property type="entry name" value="BPD_transp_2"/>
    <property type="match status" value="1"/>
</dbReference>
<dbReference type="CDD" id="cd06581">
    <property type="entry name" value="TM_PBP1_LivM_like"/>
    <property type="match status" value="1"/>
</dbReference>
<dbReference type="SUPFAM" id="SSF52540">
    <property type="entry name" value="P-loop containing nucleoside triphosphate hydrolases"/>
    <property type="match status" value="1"/>
</dbReference>
<dbReference type="InterPro" id="IPR001851">
    <property type="entry name" value="ABC_transp_permease"/>
</dbReference>
<evidence type="ECO:0000256" key="9">
    <source>
        <dbReference type="SAM" id="Phobius"/>
    </source>
</evidence>
<evidence type="ECO:0000256" key="5">
    <source>
        <dbReference type="ARBA" id="ARBA00022741"/>
    </source>
</evidence>
<dbReference type="InterPro" id="IPR032823">
    <property type="entry name" value="BCA_ABC_TP_C"/>
</dbReference>
<dbReference type="CDD" id="cd03219">
    <property type="entry name" value="ABC_Mj1267_LivG_branched"/>
    <property type="match status" value="1"/>
</dbReference>
<dbReference type="InterPro" id="IPR003593">
    <property type="entry name" value="AAA+_ATPase"/>
</dbReference>
<dbReference type="GO" id="GO:0005886">
    <property type="term" value="C:plasma membrane"/>
    <property type="evidence" value="ECO:0007669"/>
    <property type="project" value="UniProtKB-SubCell"/>
</dbReference>
<proteinExistence type="predicted"/>
<keyword evidence="6 11" id="KW-0067">ATP-binding</keyword>
<reference evidence="11 12" key="1">
    <citation type="submission" date="2020-04" db="EMBL/GenBank/DDBJ databases">
        <title>MicrobeNet Type strains.</title>
        <authorList>
            <person name="Nicholson A.C."/>
        </authorList>
    </citation>
    <scope>NUCLEOTIDE SEQUENCE [LARGE SCALE GENOMIC DNA]</scope>
    <source>
        <strain evidence="11 12">ATCC BAA-277</strain>
    </source>
</reference>
<dbReference type="InterPro" id="IPR043428">
    <property type="entry name" value="LivM-like"/>
</dbReference>
<evidence type="ECO:0000256" key="7">
    <source>
        <dbReference type="ARBA" id="ARBA00022989"/>
    </source>
</evidence>
<dbReference type="RefSeq" id="WP_067640605.1">
    <property type="nucleotide sequence ID" value="NZ_JAAXPI010000071.1"/>
</dbReference>
<feature type="transmembrane region" description="Helical" evidence="9">
    <location>
        <begin position="243"/>
        <end position="274"/>
    </location>
</feature>
<dbReference type="AlphaFoldDB" id="A0A846Z8J5"/>
<keyword evidence="4 9" id="KW-0812">Transmembrane</keyword>
<dbReference type="FunFam" id="3.40.50.300:FF:000421">
    <property type="entry name" value="Branched-chain amino acid ABC transporter ATP-binding protein"/>
    <property type="match status" value="1"/>
</dbReference>
<evidence type="ECO:0000256" key="8">
    <source>
        <dbReference type="ARBA" id="ARBA00023136"/>
    </source>
</evidence>
<dbReference type="PANTHER" id="PTHR30482:SF10">
    <property type="entry name" value="HIGH-AFFINITY BRANCHED-CHAIN AMINO ACID TRANSPORT PROTEIN BRAE"/>
    <property type="match status" value="1"/>
</dbReference>
<feature type="transmembrane region" description="Helical" evidence="9">
    <location>
        <begin position="163"/>
        <end position="182"/>
    </location>
</feature>
<dbReference type="GO" id="GO:0015658">
    <property type="term" value="F:branched-chain amino acid transmembrane transporter activity"/>
    <property type="evidence" value="ECO:0007669"/>
    <property type="project" value="InterPro"/>
</dbReference>
<comment type="caution">
    <text evidence="11">The sequence shown here is derived from an EMBL/GenBank/DDBJ whole genome shotgun (WGS) entry which is preliminary data.</text>
</comment>
<keyword evidence="5" id="KW-0547">Nucleotide-binding</keyword>
<gene>
    <name evidence="11" type="ORF">HGB48_30855</name>
</gene>
<evidence type="ECO:0000256" key="3">
    <source>
        <dbReference type="ARBA" id="ARBA00022475"/>
    </source>
</evidence>
<feature type="transmembrane region" description="Helical" evidence="9">
    <location>
        <begin position="286"/>
        <end position="305"/>
    </location>
</feature>
<evidence type="ECO:0000256" key="6">
    <source>
        <dbReference type="ARBA" id="ARBA00022840"/>
    </source>
</evidence>
<accession>A0A846Z8J5</accession>
<feature type="domain" description="ABC transporter" evidence="10">
    <location>
        <begin position="332"/>
        <end position="569"/>
    </location>
</feature>
<evidence type="ECO:0000256" key="1">
    <source>
        <dbReference type="ARBA" id="ARBA00004651"/>
    </source>
</evidence>
<feature type="transmembrane region" description="Helical" evidence="9">
    <location>
        <begin position="12"/>
        <end position="30"/>
    </location>
</feature>
<evidence type="ECO:0000313" key="12">
    <source>
        <dbReference type="Proteomes" id="UP000579250"/>
    </source>
</evidence>
<dbReference type="InterPro" id="IPR003439">
    <property type="entry name" value="ABC_transporter-like_ATP-bd"/>
</dbReference>
<evidence type="ECO:0000313" key="11">
    <source>
        <dbReference type="EMBL" id="NKZ08097.1"/>
    </source>
</evidence>
<dbReference type="PROSITE" id="PS50893">
    <property type="entry name" value="ABC_TRANSPORTER_2"/>
    <property type="match status" value="1"/>
</dbReference>
<name>A0A846Z8J5_9ACTN</name>
<feature type="transmembrane region" description="Helical" evidence="9">
    <location>
        <begin position="116"/>
        <end position="137"/>
    </location>
</feature>
<feature type="transmembrane region" description="Helical" evidence="9">
    <location>
        <begin position="63"/>
        <end position="81"/>
    </location>
</feature>
<keyword evidence="12" id="KW-1185">Reference proteome</keyword>
<comment type="subcellular location">
    <subcellularLocation>
        <location evidence="1">Cell membrane</location>
        <topology evidence="1">Multi-pass membrane protein</topology>
    </subcellularLocation>
</comment>
<feature type="transmembrane region" description="Helical" evidence="9">
    <location>
        <begin position="36"/>
        <end position="56"/>
    </location>
</feature>
<organism evidence="11 12">
    <name type="scientific">Actinomadura latina</name>
    <dbReference type="NCBI Taxonomy" id="163603"/>
    <lineage>
        <taxon>Bacteria</taxon>
        <taxon>Bacillati</taxon>
        <taxon>Actinomycetota</taxon>
        <taxon>Actinomycetes</taxon>
        <taxon>Streptosporangiales</taxon>
        <taxon>Thermomonosporaceae</taxon>
        <taxon>Actinomadura</taxon>
    </lineage>
</organism>
<dbReference type="Proteomes" id="UP000579250">
    <property type="component" value="Unassembled WGS sequence"/>
</dbReference>
<dbReference type="InterPro" id="IPR027417">
    <property type="entry name" value="P-loop_NTPase"/>
</dbReference>
<evidence type="ECO:0000259" key="10">
    <source>
        <dbReference type="PROSITE" id="PS50893"/>
    </source>
</evidence>
<dbReference type="GO" id="GO:0005524">
    <property type="term" value="F:ATP binding"/>
    <property type="evidence" value="ECO:0007669"/>
    <property type="project" value="UniProtKB-KW"/>
</dbReference>
<dbReference type="Gene3D" id="3.40.50.300">
    <property type="entry name" value="P-loop containing nucleotide triphosphate hydrolases"/>
    <property type="match status" value="1"/>
</dbReference>
<protein>
    <submittedName>
        <fullName evidence="11">Branched-chain amino acid ABC transporter ATP-binding protein/permease</fullName>
    </submittedName>
</protein>